<accession>A0A6A7AUS7</accession>
<proteinExistence type="predicted"/>
<dbReference type="OrthoDB" id="3780940at2759"/>
<reference evidence="2" key="1">
    <citation type="submission" date="2020-01" db="EMBL/GenBank/DDBJ databases">
        <authorList>
            <consortium name="DOE Joint Genome Institute"/>
            <person name="Haridas S."/>
            <person name="Albert R."/>
            <person name="Binder M."/>
            <person name="Bloem J."/>
            <person name="Labutti K."/>
            <person name="Salamov A."/>
            <person name="Andreopoulos B."/>
            <person name="Baker S.E."/>
            <person name="Barry K."/>
            <person name="Bills G."/>
            <person name="Bluhm B.H."/>
            <person name="Cannon C."/>
            <person name="Castanera R."/>
            <person name="Culley D.E."/>
            <person name="Daum C."/>
            <person name="Ezra D."/>
            <person name="Gonzalez J.B."/>
            <person name="Henrissat B."/>
            <person name="Kuo A."/>
            <person name="Liang C."/>
            <person name="Lipzen A."/>
            <person name="Lutzoni F."/>
            <person name="Magnuson J."/>
            <person name="Mondo S."/>
            <person name="Nolan M."/>
            <person name="Ohm R."/>
            <person name="Pangilinan J."/>
            <person name="Park H.-J."/>
            <person name="Ramirez L."/>
            <person name="Alfaro M."/>
            <person name="Sun H."/>
            <person name="Tritt A."/>
            <person name="Yoshinaga Y."/>
            <person name="Zwiers L.-H."/>
            <person name="Turgeon B.G."/>
            <person name="Goodwin S.B."/>
            <person name="Spatafora J.W."/>
            <person name="Crous P.W."/>
            <person name="Grigoriev I.V."/>
        </authorList>
    </citation>
    <scope>NUCLEOTIDE SEQUENCE</scope>
    <source>
        <strain evidence="2">IPT5</strain>
    </source>
</reference>
<keyword evidence="1" id="KW-0732">Signal</keyword>
<feature type="chain" id="PRO_5025352803" description="AA1-like domain-containing protein" evidence="1">
    <location>
        <begin position="20"/>
        <end position="154"/>
    </location>
</feature>
<evidence type="ECO:0008006" key="4">
    <source>
        <dbReference type="Google" id="ProtNLM"/>
    </source>
</evidence>
<name>A0A6A7AUS7_9PLEO</name>
<organism evidence="2 3">
    <name type="scientific">Plenodomus tracheiphilus IPT5</name>
    <dbReference type="NCBI Taxonomy" id="1408161"/>
    <lineage>
        <taxon>Eukaryota</taxon>
        <taxon>Fungi</taxon>
        <taxon>Dikarya</taxon>
        <taxon>Ascomycota</taxon>
        <taxon>Pezizomycotina</taxon>
        <taxon>Dothideomycetes</taxon>
        <taxon>Pleosporomycetidae</taxon>
        <taxon>Pleosporales</taxon>
        <taxon>Pleosporineae</taxon>
        <taxon>Leptosphaeriaceae</taxon>
        <taxon>Plenodomus</taxon>
    </lineage>
</organism>
<dbReference type="EMBL" id="MU006329">
    <property type="protein sequence ID" value="KAF2847061.1"/>
    <property type="molecule type" value="Genomic_DNA"/>
</dbReference>
<gene>
    <name evidence="2" type="ORF">T440DRAFT_540247</name>
</gene>
<dbReference type="AlphaFoldDB" id="A0A6A7AUS7"/>
<sequence length="154" mass="16675">MRFITTSLLPVLAAVGVTASVLPRADYGVWRDVSVTSTRADSITDRSQTVTAEYTRSDLSKPIYVTCQLFPIISGEDFARSSCHPWSFNYSLDKEGSDDDGYLLKLYLMQTVEVGGENVTIAGTSETFRQSCGGGGREVCLAKGLVMAADKAIE</sequence>
<dbReference type="Proteomes" id="UP000799423">
    <property type="component" value="Unassembled WGS sequence"/>
</dbReference>
<keyword evidence="3" id="KW-1185">Reference proteome</keyword>
<evidence type="ECO:0000313" key="3">
    <source>
        <dbReference type="Proteomes" id="UP000799423"/>
    </source>
</evidence>
<evidence type="ECO:0000256" key="1">
    <source>
        <dbReference type="SAM" id="SignalP"/>
    </source>
</evidence>
<evidence type="ECO:0000313" key="2">
    <source>
        <dbReference type="EMBL" id="KAF2847061.1"/>
    </source>
</evidence>
<protein>
    <recommendedName>
        <fullName evidence="4">AA1-like domain-containing protein</fullName>
    </recommendedName>
</protein>
<feature type="signal peptide" evidence="1">
    <location>
        <begin position="1"/>
        <end position="19"/>
    </location>
</feature>